<keyword evidence="1" id="KW-0805">Transcription regulation</keyword>
<proteinExistence type="predicted"/>
<dbReference type="PANTHER" id="PTHR43130">
    <property type="entry name" value="ARAC-FAMILY TRANSCRIPTIONAL REGULATOR"/>
    <property type="match status" value="1"/>
</dbReference>
<dbReference type="InterPro" id="IPR009057">
    <property type="entry name" value="Homeodomain-like_sf"/>
</dbReference>
<dbReference type="Gene3D" id="3.40.50.880">
    <property type="match status" value="1"/>
</dbReference>
<dbReference type="Proteomes" id="UP000535543">
    <property type="component" value="Unassembled WGS sequence"/>
</dbReference>
<dbReference type="PROSITE" id="PS01124">
    <property type="entry name" value="HTH_ARAC_FAMILY_2"/>
    <property type="match status" value="1"/>
</dbReference>
<dbReference type="SUPFAM" id="SSF46689">
    <property type="entry name" value="Homeodomain-like"/>
    <property type="match status" value="2"/>
</dbReference>
<dbReference type="SMART" id="SM00342">
    <property type="entry name" value="HTH_ARAC"/>
    <property type="match status" value="1"/>
</dbReference>
<dbReference type="InterPro" id="IPR052158">
    <property type="entry name" value="INH-QAR"/>
</dbReference>
<accession>A0A848KSG8</accession>
<keyword evidence="6" id="KW-1185">Reference proteome</keyword>
<dbReference type="Gene3D" id="1.10.10.60">
    <property type="entry name" value="Homeodomain-like"/>
    <property type="match status" value="1"/>
</dbReference>
<dbReference type="SUPFAM" id="SSF52317">
    <property type="entry name" value="Class I glutamine amidotransferase-like"/>
    <property type="match status" value="1"/>
</dbReference>
<dbReference type="PANTHER" id="PTHR43130:SF3">
    <property type="entry name" value="HTH-TYPE TRANSCRIPTIONAL REGULATOR RV1931C"/>
    <property type="match status" value="1"/>
</dbReference>
<dbReference type="Pfam" id="PF01965">
    <property type="entry name" value="DJ-1_PfpI"/>
    <property type="match status" value="1"/>
</dbReference>
<dbReference type="Pfam" id="PF12833">
    <property type="entry name" value="HTH_18"/>
    <property type="match status" value="1"/>
</dbReference>
<name>A0A848KSG8_9NOCA</name>
<dbReference type="InterPro" id="IPR029062">
    <property type="entry name" value="Class_I_gatase-like"/>
</dbReference>
<evidence type="ECO:0000256" key="2">
    <source>
        <dbReference type="ARBA" id="ARBA00023125"/>
    </source>
</evidence>
<dbReference type="InterPro" id="IPR018060">
    <property type="entry name" value="HTH_AraC"/>
</dbReference>
<reference evidence="5 6" key="1">
    <citation type="submission" date="2019-05" db="EMBL/GenBank/DDBJ databases">
        <authorList>
            <person name="Lee S.D."/>
        </authorList>
    </citation>
    <scope>NUCLEOTIDE SEQUENCE [LARGE SCALE GENOMIC DNA]</scope>
    <source>
        <strain evidence="5 6">YC2-7</strain>
    </source>
</reference>
<evidence type="ECO:0000313" key="5">
    <source>
        <dbReference type="EMBL" id="NMN99462.1"/>
    </source>
</evidence>
<dbReference type="AlphaFoldDB" id="A0A848KSG8"/>
<evidence type="ECO:0000256" key="1">
    <source>
        <dbReference type="ARBA" id="ARBA00023015"/>
    </source>
</evidence>
<protein>
    <submittedName>
        <fullName evidence="5">GlxA family transcriptional regulator</fullName>
    </submittedName>
</protein>
<feature type="domain" description="HTH araC/xylS-type" evidence="4">
    <location>
        <begin position="222"/>
        <end position="320"/>
    </location>
</feature>
<evidence type="ECO:0000256" key="3">
    <source>
        <dbReference type="ARBA" id="ARBA00023163"/>
    </source>
</evidence>
<dbReference type="GO" id="GO:0003700">
    <property type="term" value="F:DNA-binding transcription factor activity"/>
    <property type="evidence" value="ECO:0007669"/>
    <property type="project" value="InterPro"/>
</dbReference>
<comment type="caution">
    <text evidence="5">The sequence shown here is derived from an EMBL/GenBank/DDBJ whole genome shotgun (WGS) entry which is preliminary data.</text>
</comment>
<gene>
    <name evidence="5" type="ORF">FGL95_31040</name>
</gene>
<keyword evidence="2" id="KW-0238">DNA-binding</keyword>
<dbReference type="InterPro" id="IPR018062">
    <property type="entry name" value="HTH_AraC-typ_CS"/>
</dbReference>
<keyword evidence="3" id="KW-0804">Transcription</keyword>
<reference evidence="5 6" key="2">
    <citation type="submission" date="2020-06" db="EMBL/GenBank/DDBJ databases">
        <title>Antribacter stalactiti gen. nov., sp. nov., a new member of the family Nacardiaceae isolated from a cave.</title>
        <authorList>
            <person name="Kim I.S."/>
        </authorList>
    </citation>
    <scope>NUCLEOTIDE SEQUENCE [LARGE SCALE GENOMIC DNA]</scope>
    <source>
        <strain evidence="5 6">YC2-7</strain>
    </source>
</reference>
<dbReference type="PROSITE" id="PS00041">
    <property type="entry name" value="HTH_ARAC_FAMILY_1"/>
    <property type="match status" value="1"/>
</dbReference>
<organism evidence="5 6">
    <name type="scientific">Antrihabitans stalactiti</name>
    <dbReference type="NCBI Taxonomy" id="2584121"/>
    <lineage>
        <taxon>Bacteria</taxon>
        <taxon>Bacillati</taxon>
        <taxon>Actinomycetota</taxon>
        <taxon>Actinomycetes</taxon>
        <taxon>Mycobacteriales</taxon>
        <taxon>Nocardiaceae</taxon>
        <taxon>Antrihabitans</taxon>
    </lineage>
</organism>
<dbReference type="RefSeq" id="WP_169594754.1">
    <property type="nucleotide sequence ID" value="NZ_VCQU01000018.1"/>
</dbReference>
<evidence type="ECO:0000313" key="6">
    <source>
        <dbReference type="Proteomes" id="UP000535543"/>
    </source>
</evidence>
<dbReference type="CDD" id="cd03137">
    <property type="entry name" value="GATase1_AraC_1"/>
    <property type="match status" value="1"/>
</dbReference>
<dbReference type="InterPro" id="IPR002818">
    <property type="entry name" value="DJ-1/PfpI"/>
</dbReference>
<sequence length="326" mass="35106">MADSRTVVTVVYDDHQLLDFAGPVEVFEAANRLLGRPAYRRIIVSPDGKRSRSSSGVDIGVDAALGSLARDTGAIDTLLVVGGFGASDLADNLQVGRHIRTLAARSNRITSVCTGALVLAGAGLLDGYRATTHWSACKAIARRYPSVAVEADQIYVRDGNRWTSAGVTAGIDLALALVAEDHGAELSHTIARWLVVFAQRPGGQAQFSAQLRSQAARTPAVRAVQLWAPDHLDEDLGVSALAKRAEMSERNFARVFRAETGETPAAYVENLRVEAARRLLETTDLTVAAIARTVGFKHSETLHRAVARRLATTPDRYRQHFATKAS</sequence>
<evidence type="ECO:0000259" key="4">
    <source>
        <dbReference type="PROSITE" id="PS01124"/>
    </source>
</evidence>
<dbReference type="EMBL" id="VCQU01000018">
    <property type="protein sequence ID" value="NMN99462.1"/>
    <property type="molecule type" value="Genomic_DNA"/>
</dbReference>
<dbReference type="GO" id="GO:0043565">
    <property type="term" value="F:sequence-specific DNA binding"/>
    <property type="evidence" value="ECO:0007669"/>
    <property type="project" value="InterPro"/>
</dbReference>